<dbReference type="SUPFAM" id="SSF47384">
    <property type="entry name" value="Homodimeric domain of signal transducing histidine kinase"/>
    <property type="match status" value="1"/>
</dbReference>
<comment type="caution">
    <text evidence="11">The sequence shown here is derived from an EMBL/GenBank/DDBJ whole genome shotgun (WGS) entry which is preliminary data.</text>
</comment>
<organism evidence="11 12">
    <name type="scientific">Paenibacillus agaridevorans</name>
    <dbReference type="NCBI Taxonomy" id="171404"/>
    <lineage>
        <taxon>Bacteria</taxon>
        <taxon>Bacillati</taxon>
        <taxon>Bacillota</taxon>
        <taxon>Bacilli</taxon>
        <taxon>Bacillales</taxon>
        <taxon>Paenibacillaceae</taxon>
        <taxon>Paenibacillus</taxon>
    </lineage>
</organism>
<dbReference type="InterPro" id="IPR003661">
    <property type="entry name" value="HisK_dim/P_dom"/>
</dbReference>
<evidence type="ECO:0000256" key="4">
    <source>
        <dbReference type="ARBA" id="ARBA00022679"/>
    </source>
</evidence>
<dbReference type="SMART" id="SM00387">
    <property type="entry name" value="HATPase_c"/>
    <property type="match status" value="1"/>
</dbReference>
<accession>A0A2R5EVZ3</accession>
<feature type="transmembrane region" description="Helical" evidence="9">
    <location>
        <begin position="188"/>
        <end position="207"/>
    </location>
</feature>
<evidence type="ECO:0000256" key="3">
    <source>
        <dbReference type="ARBA" id="ARBA00022553"/>
    </source>
</evidence>
<proteinExistence type="predicted"/>
<dbReference type="InterPro" id="IPR036890">
    <property type="entry name" value="HATPase_C_sf"/>
</dbReference>
<evidence type="ECO:0000256" key="8">
    <source>
        <dbReference type="ARBA" id="ARBA00023012"/>
    </source>
</evidence>
<sequence>MRPALEINKLYGQNVKIHMGKDEIIYNTERNYAFDRNNIVLPFSAEESNSIIYIHISSKFERLGLQQAVIVQNFDFIFKETIRSDLVDIIIGFSLVFISFFMIISAAFLNRSFMPGWTSLFIVMLSIGIMILSYSSFMDRFYPEFGKLFYYSFDVASTLLLPSLLIFFEKIFGEGPYKIIKKLNKIQIPLVVFSFSLLIISLSNDYFDGIYQTFSMIYLGSTIIIGNMILLFSMLHYCLMGDKEAIIMATGLGTFLVIGLAEVLWYLLSESIYKMNYWKFGVVFFLASLILVLVRRIMKNYEVVVEYSKQIEIYNNELQRSEKIELISHLAASIAHEVRNPLQVTRGFLQIIGEKITEKKLKAYTTLAINELDRASEIITDFLTFAKPDLVESNKLNVVTEIMQIEAILAPLANLKGSTITVTAEAELFIKGNSSKFKQALINLIKNSIEALNENGEVVIHVYKTKREIIEILIKDNGEGIEAQDLKRLGEPYYSKKSKGTGLGLMVTFRIIEAMQGIIKFSSEIGVGTEVTIQIPAIQHDDDR</sequence>
<keyword evidence="3" id="KW-0597">Phosphoprotein</keyword>
<keyword evidence="9" id="KW-0812">Transmembrane</keyword>
<dbReference type="AlphaFoldDB" id="A0A2R5EVZ3"/>
<dbReference type="PANTHER" id="PTHR43065">
    <property type="entry name" value="SENSOR HISTIDINE KINASE"/>
    <property type="match status" value="1"/>
</dbReference>
<comment type="catalytic activity">
    <reaction evidence="1">
        <text>ATP + protein L-histidine = ADP + protein N-phospho-L-histidine.</text>
        <dbReference type="EC" id="2.7.13.3"/>
    </reaction>
</comment>
<evidence type="ECO:0000256" key="5">
    <source>
        <dbReference type="ARBA" id="ARBA00022741"/>
    </source>
</evidence>
<keyword evidence="5" id="KW-0547">Nucleotide-binding</keyword>
<feature type="transmembrane region" description="Helical" evidence="9">
    <location>
        <begin position="277"/>
        <end position="294"/>
    </location>
</feature>
<dbReference type="InterPro" id="IPR005467">
    <property type="entry name" value="His_kinase_dom"/>
</dbReference>
<feature type="domain" description="Histidine kinase" evidence="10">
    <location>
        <begin position="333"/>
        <end position="539"/>
    </location>
</feature>
<dbReference type="Proteomes" id="UP000245202">
    <property type="component" value="Unassembled WGS sequence"/>
</dbReference>
<evidence type="ECO:0000256" key="9">
    <source>
        <dbReference type="SAM" id="Phobius"/>
    </source>
</evidence>
<dbReference type="EMBL" id="BDQX01000356">
    <property type="protein sequence ID" value="GBG10876.1"/>
    <property type="molecule type" value="Genomic_DNA"/>
</dbReference>
<keyword evidence="8" id="KW-0902">Two-component regulatory system</keyword>
<reference evidence="11 12" key="1">
    <citation type="submission" date="2017-08" db="EMBL/GenBank/DDBJ databases">
        <title>Substantial Increase in Enzyme Production by Combined Drug-Resistance Mutations in Paenibacillus agaridevorans.</title>
        <authorList>
            <person name="Tanaka Y."/>
            <person name="Funane K."/>
            <person name="Hosaka T."/>
            <person name="Shiwa Y."/>
            <person name="Fujita N."/>
            <person name="Miyazaki T."/>
            <person name="Yoshikawa H."/>
            <person name="Murakami K."/>
            <person name="Kasahara K."/>
            <person name="Inaoka T."/>
            <person name="Hiraga Y."/>
            <person name="Ochi K."/>
        </authorList>
    </citation>
    <scope>NUCLEOTIDE SEQUENCE [LARGE SCALE GENOMIC DNA]</scope>
    <source>
        <strain evidence="11 12">T-3040</strain>
    </source>
</reference>
<evidence type="ECO:0000256" key="7">
    <source>
        <dbReference type="ARBA" id="ARBA00022840"/>
    </source>
</evidence>
<dbReference type="Pfam" id="PF02518">
    <property type="entry name" value="HATPase_c"/>
    <property type="match status" value="1"/>
</dbReference>
<evidence type="ECO:0000313" key="11">
    <source>
        <dbReference type="EMBL" id="GBG10876.1"/>
    </source>
</evidence>
<dbReference type="Gene3D" id="1.10.287.130">
    <property type="match status" value="1"/>
</dbReference>
<keyword evidence="12" id="KW-1185">Reference proteome</keyword>
<keyword evidence="9" id="KW-1133">Transmembrane helix</keyword>
<dbReference type="CDD" id="cd00082">
    <property type="entry name" value="HisKA"/>
    <property type="match status" value="1"/>
</dbReference>
<evidence type="ECO:0000256" key="1">
    <source>
        <dbReference type="ARBA" id="ARBA00000085"/>
    </source>
</evidence>
<dbReference type="Pfam" id="PF00512">
    <property type="entry name" value="HisKA"/>
    <property type="match status" value="1"/>
</dbReference>
<keyword evidence="9" id="KW-0472">Membrane</keyword>
<feature type="transmembrane region" description="Helical" evidence="9">
    <location>
        <begin position="89"/>
        <end position="109"/>
    </location>
</feature>
<gene>
    <name evidence="11" type="ORF">PAT3040_05646</name>
</gene>
<evidence type="ECO:0000256" key="2">
    <source>
        <dbReference type="ARBA" id="ARBA00012438"/>
    </source>
</evidence>
<dbReference type="SMART" id="SM00388">
    <property type="entry name" value="HisKA"/>
    <property type="match status" value="1"/>
</dbReference>
<name>A0A2R5EVZ3_9BACL</name>
<evidence type="ECO:0000256" key="6">
    <source>
        <dbReference type="ARBA" id="ARBA00022777"/>
    </source>
</evidence>
<dbReference type="PROSITE" id="PS50109">
    <property type="entry name" value="HIS_KIN"/>
    <property type="match status" value="1"/>
</dbReference>
<dbReference type="SUPFAM" id="SSF55874">
    <property type="entry name" value="ATPase domain of HSP90 chaperone/DNA topoisomerase II/histidine kinase"/>
    <property type="match status" value="1"/>
</dbReference>
<protein>
    <recommendedName>
        <fullName evidence="2">histidine kinase</fullName>
        <ecNumber evidence="2">2.7.13.3</ecNumber>
    </recommendedName>
</protein>
<dbReference type="InterPro" id="IPR003594">
    <property type="entry name" value="HATPase_dom"/>
</dbReference>
<feature type="transmembrane region" description="Helical" evidence="9">
    <location>
        <begin position="116"/>
        <end position="137"/>
    </location>
</feature>
<keyword evidence="6" id="KW-0418">Kinase</keyword>
<keyword evidence="7" id="KW-0067">ATP-binding</keyword>
<dbReference type="InterPro" id="IPR036097">
    <property type="entry name" value="HisK_dim/P_sf"/>
</dbReference>
<dbReference type="GO" id="GO:0005524">
    <property type="term" value="F:ATP binding"/>
    <property type="evidence" value="ECO:0007669"/>
    <property type="project" value="UniProtKB-KW"/>
</dbReference>
<feature type="transmembrane region" description="Helical" evidence="9">
    <location>
        <begin position="245"/>
        <end position="265"/>
    </location>
</feature>
<keyword evidence="4" id="KW-0808">Transferase</keyword>
<dbReference type="InterPro" id="IPR004358">
    <property type="entry name" value="Sig_transdc_His_kin-like_C"/>
</dbReference>
<dbReference type="EC" id="2.7.13.3" evidence="2"/>
<feature type="transmembrane region" description="Helical" evidence="9">
    <location>
        <begin position="213"/>
        <end position="233"/>
    </location>
</feature>
<dbReference type="GO" id="GO:0000155">
    <property type="term" value="F:phosphorelay sensor kinase activity"/>
    <property type="evidence" value="ECO:0007669"/>
    <property type="project" value="InterPro"/>
</dbReference>
<dbReference type="PANTHER" id="PTHR43065:SF46">
    <property type="entry name" value="C4-DICARBOXYLATE TRANSPORT SENSOR PROTEIN DCTB"/>
    <property type="match status" value="1"/>
</dbReference>
<feature type="transmembrane region" description="Helical" evidence="9">
    <location>
        <begin position="149"/>
        <end position="168"/>
    </location>
</feature>
<evidence type="ECO:0000313" key="12">
    <source>
        <dbReference type="Proteomes" id="UP000245202"/>
    </source>
</evidence>
<dbReference type="PRINTS" id="PR00344">
    <property type="entry name" value="BCTRLSENSOR"/>
</dbReference>
<evidence type="ECO:0000259" key="10">
    <source>
        <dbReference type="PROSITE" id="PS50109"/>
    </source>
</evidence>
<dbReference type="Gene3D" id="3.30.565.10">
    <property type="entry name" value="Histidine kinase-like ATPase, C-terminal domain"/>
    <property type="match status" value="1"/>
</dbReference>